<sequence>MRCGLSLVLLCSVFGAIHLRDAGMTGSLVQRGASDRMIVRTGCRHGMADADARHEKCHSNKGAQKTAHTITQPEEGISHGLIDSILPPASQ</sequence>
<reference evidence="1 2" key="1">
    <citation type="journal article" date="2012" name="J. Bacteriol.">
        <title>Genome Sequence of Oceanibaculum indicum Type Strain P24.</title>
        <authorList>
            <person name="Lai Q."/>
            <person name="Shao Z."/>
        </authorList>
    </citation>
    <scope>NUCLEOTIDE SEQUENCE [LARGE SCALE GENOMIC DNA]</scope>
    <source>
        <strain evidence="1 2">P24</strain>
    </source>
</reference>
<accession>K2IDA2</accession>
<dbReference type="Proteomes" id="UP000006746">
    <property type="component" value="Unassembled WGS sequence"/>
</dbReference>
<name>K2IDA2_9PROT</name>
<gene>
    <name evidence="1" type="ORF">P24_18152</name>
</gene>
<comment type="caution">
    <text evidence="1">The sequence shown here is derived from an EMBL/GenBank/DDBJ whole genome shotgun (WGS) entry which is preliminary data.</text>
</comment>
<dbReference type="EMBL" id="AMRL01000041">
    <property type="protein sequence ID" value="EKE67956.1"/>
    <property type="molecule type" value="Genomic_DNA"/>
</dbReference>
<organism evidence="1 2">
    <name type="scientific">Oceanibaculum indicum P24</name>
    <dbReference type="NCBI Taxonomy" id="1207063"/>
    <lineage>
        <taxon>Bacteria</taxon>
        <taxon>Pseudomonadati</taxon>
        <taxon>Pseudomonadota</taxon>
        <taxon>Alphaproteobacteria</taxon>
        <taxon>Rhodospirillales</taxon>
        <taxon>Oceanibaculaceae</taxon>
        <taxon>Oceanibaculum</taxon>
    </lineage>
</organism>
<keyword evidence="2" id="KW-1185">Reference proteome</keyword>
<evidence type="ECO:0000313" key="2">
    <source>
        <dbReference type="Proteomes" id="UP000006746"/>
    </source>
</evidence>
<protein>
    <submittedName>
        <fullName evidence="1">Uncharacterized protein</fullName>
    </submittedName>
</protein>
<dbReference type="AlphaFoldDB" id="K2IDA2"/>
<evidence type="ECO:0000313" key="1">
    <source>
        <dbReference type="EMBL" id="EKE67956.1"/>
    </source>
</evidence>
<proteinExistence type="predicted"/>